<name>A0A6I3J8N0_9ACTN</name>
<organism evidence="3 4">
    <name type="scientific">Nocardioides marmotae</name>
    <dbReference type="NCBI Taxonomy" id="2663857"/>
    <lineage>
        <taxon>Bacteria</taxon>
        <taxon>Bacillati</taxon>
        <taxon>Actinomycetota</taxon>
        <taxon>Actinomycetes</taxon>
        <taxon>Propionibacteriales</taxon>
        <taxon>Nocardioidaceae</taxon>
        <taxon>Nocardioides</taxon>
    </lineage>
</organism>
<dbReference type="Proteomes" id="UP000433406">
    <property type="component" value="Unassembled WGS sequence"/>
</dbReference>
<evidence type="ECO:0000313" key="3">
    <source>
        <dbReference type="EMBL" id="MTB94969.1"/>
    </source>
</evidence>
<keyword evidence="1" id="KW-0378">Hydrolase</keyword>
<dbReference type="GO" id="GO:0016791">
    <property type="term" value="F:phosphatase activity"/>
    <property type="evidence" value="ECO:0007669"/>
    <property type="project" value="TreeGrafter"/>
</dbReference>
<gene>
    <name evidence="3" type="ORF">GGQ22_07710</name>
</gene>
<dbReference type="PANTHER" id="PTHR43156">
    <property type="entry name" value="STAGE II SPORULATION PROTEIN E-RELATED"/>
    <property type="match status" value="1"/>
</dbReference>
<evidence type="ECO:0000259" key="2">
    <source>
        <dbReference type="SMART" id="SM00331"/>
    </source>
</evidence>
<accession>A0A6I3J8N0</accession>
<dbReference type="InterPro" id="IPR036457">
    <property type="entry name" value="PPM-type-like_dom_sf"/>
</dbReference>
<proteinExistence type="predicted"/>
<feature type="domain" description="PPM-type phosphatase" evidence="2">
    <location>
        <begin position="194"/>
        <end position="416"/>
    </location>
</feature>
<dbReference type="SMART" id="SM00331">
    <property type="entry name" value="PP2C_SIG"/>
    <property type="match status" value="1"/>
</dbReference>
<sequence>MRAGAPGPRCDGLAGVAGVPVGHDVLMHETPALDVRALLEAVENASPAAAVTTAAQHLEDAVGARQVAFWIADAAGQALLRIPDGERLEVEKSPAGTAWREQRVEWDGSWWVPVTVRGDAQGVLEIRFHTDPPTADISDGVLEHLQTVAHLLGYVLVASQRHTDEYETGRRSTSFELAMEIQRRLLPQAFVCEGGSFTLAGWLEPSSSAGGDTFDYIASRDRLTVSLIDAVGHHVNAALLATLTVNAMRKARRDDGDLRSQAHAADAALMRHARPEEYATGVILELPLGDEPAGAGSGSETLLVRVVNAGHPPIRLVRDGTVTTVDIAPDPPFGLDLGRAEKGFTCHPLELRAGDRLVLLTDGMYEQSAATFDLDDHIARTSDLHPRNAAQDIALAFREHVDGQPEDDATFVILDWHGGTTSRDTAGGSDLT</sequence>
<reference evidence="3 4" key="1">
    <citation type="submission" date="2019-10" db="EMBL/GenBank/DDBJ databases">
        <title>Nocardioides novel species isolated from the excrement of Marmot.</title>
        <authorList>
            <person name="Zhang G."/>
        </authorList>
    </citation>
    <scope>NUCLEOTIDE SEQUENCE [LARGE SCALE GENOMIC DNA]</scope>
    <source>
        <strain evidence="4">zg-579</strain>
    </source>
</reference>
<dbReference type="EMBL" id="WLCI01000008">
    <property type="protein sequence ID" value="MTB94969.1"/>
    <property type="molecule type" value="Genomic_DNA"/>
</dbReference>
<dbReference type="InterPro" id="IPR001932">
    <property type="entry name" value="PPM-type_phosphatase-like_dom"/>
</dbReference>
<dbReference type="SUPFAM" id="SSF55781">
    <property type="entry name" value="GAF domain-like"/>
    <property type="match status" value="1"/>
</dbReference>
<dbReference type="AlphaFoldDB" id="A0A6I3J8N0"/>
<keyword evidence="4" id="KW-1185">Reference proteome</keyword>
<dbReference type="Pfam" id="PF07228">
    <property type="entry name" value="SpoIIE"/>
    <property type="match status" value="1"/>
</dbReference>
<dbReference type="PANTHER" id="PTHR43156:SF2">
    <property type="entry name" value="STAGE II SPORULATION PROTEIN E"/>
    <property type="match status" value="1"/>
</dbReference>
<dbReference type="SUPFAM" id="SSF81606">
    <property type="entry name" value="PP2C-like"/>
    <property type="match status" value="1"/>
</dbReference>
<protein>
    <submittedName>
        <fullName evidence="3">SpoIIE family protein phosphatase</fullName>
    </submittedName>
</protein>
<evidence type="ECO:0000256" key="1">
    <source>
        <dbReference type="ARBA" id="ARBA00022801"/>
    </source>
</evidence>
<dbReference type="Gene3D" id="3.60.40.10">
    <property type="entry name" value="PPM-type phosphatase domain"/>
    <property type="match status" value="1"/>
</dbReference>
<evidence type="ECO:0000313" key="4">
    <source>
        <dbReference type="Proteomes" id="UP000433406"/>
    </source>
</evidence>
<comment type="caution">
    <text evidence="3">The sequence shown here is derived from an EMBL/GenBank/DDBJ whole genome shotgun (WGS) entry which is preliminary data.</text>
</comment>
<dbReference type="InterPro" id="IPR052016">
    <property type="entry name" value="Bact_Sigma-Reg"/>
</dbReference>